<protein>
    <submittedName>
        <fullName evidence="8">Insulin-like growth factor-binding protein complex acid labile subunit</fullName>
    </submittedName>
</protein>
<keyword evidence="1" id="KW-0433">Leucine-rich repeat</keyword>
<dbReference type="GO" id="GO:0031012">
    <property type="term" value="C:extracellular matrix"/>
    <property type="evidence" value="ECO:0007669"/>
    <property type="project" value="TreeGrafter"/>
</dbReference>
<dbReference type="PANTHER" id="PTHR24373">
    <property type="entry name" value="SLIT RELATED LEUCINE-RICH REPEAT NEURONAL PROTEIN"/>
    <property type="match status" value="1"/>
</dbReference>
<evidence type="ECO:0000313" key="8">
    <source>
        <dbReference type="EMBL" id="JAB64929.1"/>
    </source>
</evidence>
<keyword evidence="6" id="KW-0472">Membrane</keyword>
<gene>
    <name evidence="8" type="primary">ALS</name>
</gene>
<organism evidence="8">
    <name type="scientific">Anoplophora glabripennis</name>
    <name type="common">Asian longhorn beetle</name>
    <name type="synonym">Anoplophora nobilis</name>
    <dbReference type="NCBI Taxonomy" id="217634"/>
    <lineage>
        <taxon>Eukaryota</taxon>
        <taxon>Metazoa</taxon>
        <taxon>Ecdysozoa</taxon>
        <taxon>Arthropoda</taxon>
        <taxon>Hexapoda</taxon>
        <taxon>Insecta</taxon>
        <taxon>Pterygota</taxon>
        <taxon>Neoptera</taxon>
        <taxon>Endopterygota</taxon>
        <taxon>Coleoptera</taxon>
        <taxon>Polyphaga</taxon>
        <taxon>Cucujiformia</taxon>
        <taxon>Chrysomeloidea</taxon>
        <taxon>Cerambycidae</taxon>
        <taxon>Lamiinae</taxon>
        <taxon>Lamiini</taxon>
        <taxon>Anoplophora</taxon>
    </lineage>
</organism>
<dbReference type="FunFam" id="3.80.10.10:FF:000770">
    <property type="entry name" value="Uncharacterized protein"/>
    <property type="match status" value="1"/>
</dbReference>
<dbReference type="SMART" id="SM00365">
    <property type="entry name" value="LRR_SD22"/>
    <property type="match status" value="4"/>
</dbReference>
<evidence type="ECO:0000256" key="7">
    <source>
        <dbReference type="SAM" id="SignalP"/>
    </source>
</evidence>
<keyword evidence="2 7" id="KW-0732">Signal</keyword>
<dbReference type="InterPro" id="IPR003591">
    <property type="entry name" value="Leu-rich_rpt_typical-subtyp"/>
</dbReference>
<dbReference type="SMART" id="SM00364">
    <property type="entry name" value="LRR_BAC"/>
    <property type="match status" value="5"/>
</dbReference>
<keyword evidence="4" id="KW-0325">Glycoprotein</keyword>
<dbReference type="Gene3D" id="3.80.10.10">
    <property type="entry name" value="Ribonuclease Inhibitor"/>
    <property type="match status" value="3"/>
</dbReference>
<dbReference type="Pfam" id="PF13516">
    <property type="entry name" value="LRR_6"/>
    <property type="match status" value="1"/>
</dbReference>
<dbReference type="InterPro" id="IPR032675">
    <property type="entry name" value="LRR_dom_sf"/>
</dbReference>
<keyword evidence="3" id="KW-0677">Repeat</keyword>
<dbReference type="InterPro" id="IPR050328">
    <property type="entry name" value="Dev_Immune_Receptor"/>
</dbReference>
<feature type="region of interest" description="Disordered" evidence="5">
    <location>
        <begin position="606"/>
        <end position="675"/>
    </location>
</feature>
<evidence type="ECO:0000256" key="1">
    <source>
        <dbReference type="ARBA" id="ARBA00022614"/>
    </source>
</evidence>
<accession>V5GLJ8</accession>
<keyword evidence="6" id="KW-1133">Transmembrane helix</keyword>
<evidence type="ECO:0000256" key="3">
    <source>
        <dbReference type="ARBA" id="ARBA00022737"/>
    </source>
</evidence>
<feature type="compositionally biased region" description="Polar residues" evidence="5">
    <location>
        <begin position="606"/>
        <end position="625"/>
    </location>
</feature>
<dbReference type="Pfam" id="PF13855">
    <property type="entry name" value="LRR_8"/>
    <property type="match status" value="4"/>
</dbReference>
<dbReference type="SMART" id="SM00369">
    <property type="entry name" value="LRR_TYP"/>
    <property type="match status" value="11"/>
</dbReference>
<evidence type="ECO:0000256" key="5">
    <source>
        <dbReference type="SAM" id="MobiDB-lite"/>
    </source>
</evidence>
<keyword evidence="6" id="KW-0812">Transmembrane</keyword>
<reference evidence="8" key="1">
    <citation type="submission" date="2013-07" db="EMBL/GenBank/DDBJ databases">
        <title>Midgut Transcriptome Profiling of Anoplphora glabripennis, a Lignocellulose Degrading, Wood-Boring Cerambycid.</title>
        <authorList>
            <person name="Scully E.D."/>
            <person name="Hoover K."/>
            <person name="Carlson J.E."/>
            <person name="Tien M."/>
            <person name="Geib S.M."/>
        </authorList>
    </citation>
    <scope>NUCLEOTIDE SEQUENCE</scope>
</reference>
<dbReference type="EMBL" id="GALX01003537">
    <property type="protein sequence ID" value="JAB64929.1"/>
    <property type="molecule type" value="Transcribed_RNA"/>
</dbReference>
<name>V5GLJ8_ANOGL</name>
<dbReference type="SUPFAM" id="SSF52058">
    <property type="entry name" value="L domain-like"/>
    <property type="match status" value="2"/>
</dbReference>
<dbReference type="GO" id="GO:0005615">
    <property type="term" value="C:extracellular space"/>
    <property type="evidence" value="ECO:0007669"/>
    <property type="project" value="TreeGrafter"/>
</dbReference>
<evidence type="ECO:0000256" key="6">
    <source>
        <dbReference type="SAM" id="Phobius"/>
    </source>
</evidence>
<dbReference type="AlphaFoldDB" id="V5GLJ8"/>
<proteinExistence type="predicted"/>
<feature type="compositionally biased region" description="Basic residues" evidence="5">
    <location>
        <begin position="629"/>
        <end position="640"/>
    </location>
</feature>
<feature type="region of interest" description="Disordered" evidence="5">
    <location>
        <begin position="568"/>
        <end position="592"/>
    </location>
</feature>
<evidence type="ECO:0000256" key="4">
    <source>
        <dbReference type="ARBA" id="ARBA00023180"/>
    </source>
</evidence>
<feature type="compositionally biased region" description="Basic and acidic residues" evidence="5">
    <location>
        <begin position="568"/>
        <end position="587"/>
    </location>
</feature>
<feature type="compositionally biased region" description="Low complexity" evidence="5">
    <location>
        <begin position="651"/>
        <end position="668"/>
    </location>
</feature>
<feature type="signal peptide" evidence="7">
    <location>
        <begin position="1"/>
        <end position="18"/>
    </location>
</feature>
<feature type="transmembrane region" description="Helical" evidence="6">
    <location>
        <begin position="515"/>
        <end position="536"/>
    </location>
</feature>
<feature type="chain" id="PRO_5004733780" evidence="7">
    <location>
        <begin position="19"/>
        <end position="675"/>
    </location>
</feature>
<dbReference type="InterPro" id="IPR001611">
    <property type="entry name" value="Leu-rich_rpt"/>
</dbReference>
<evidence type="ECO:0000256" key="2">
    <source>
        <dbReference type="ARBA" id="ARBA00022729"/>
    </source>
</evidence>
<sequence>MMWWHILYVIPVLRVSYAVELVSAMCPDLCQCDNLITDCRYGSLTELPAGINPNVISLDLSYNSFQSFPEGLRDFQSLKYLNISNNKISTLGHSDFAGLENLERLDLSYNQFHDWKDIHSATFGYLKILTYLDISNNALRSIPQYSSHLVIPSMEILKLNNCSMRSVPVQTFKSLPNLKELHMTDNPIRIINDSFELSNVKYIDLSGCDLQYIGDHVFQALPLLETLILKNNDYLKKISCNSESLLYLDLSGCTLETVPTGNLRALTFLNLQGNFLREIPDRSFTNFPNLLKLNLSYNAISVIQDNAFRGLDNVNIIDLSLNKLTVLSEKTFLSTIALITLNLSHNYINSIDSITSTSLKTLDVSYCEIYAINRFSLGNLPKLIELSLARNFLSSLPDGWTADRLVYLDVSGCRIKTINNHTFEQMFYLRHINLSGNRLTTIDPSFFPQALYVKVDDNQWRCDCPKLKSMFEWLIEYNERVDRLICDSPERYEGKAWHEACQDEWYPTPQSKDHLWWYSVGVIVTMVLLLVAVVAMRKMHQIKESRLREIEETRRAQEREALERMHRLQRERREEENRNAPDPREVQRPPSYNEALLLPRLDSSYQNLSGSMHSLNSRQSGSNPDVSKKGRPKRKRRRRKSDSSEGRRASRVVVDSDTSDLDTQLRTQAPLESDF</sequence>
<dbReference type="PANTHER" id="PTHR24373:SF370">
    <property type="entry name" value="FISH-LIPS, ISOFORM E"/>
    <property type="match status" value="1"/>
</dbReference>
<dbReference type="PROSITE" id="PS51450">
    <property type="entry name" value="LRR"/>
    <property type="match status" value="6"/>
</dbReference>